<proteinExistence type="predicted"/>
<evidence type="ECO:0000313" key="1">
    <source>
        <dbReference type="EMBL" id="MEY8245620.1"/>
    </source>
</evidence>
<sequence length="138" mass="15902">MFCEGFKPELITQPAYWETLSQYLEDKGKTLYVLVNSDAFVDSQPLRTLFAEQRERNFDGTIQIRLISQEGRDDIQTQFNGALNNFAVFDNDMYRLEYEPSDYKAFGSFNNPEDAKLLLDLFNSVFEKSQPLNDGTAA</sequence>
<comment type="caution">
    <text evidence="1">The sequence shown here is derived from an EMBL/GenBank/DDBJ whole genome shotgun (WGS) entry which is preliminary data.</text>
</comment>
<accession>A0ABV4CYJ0</accession>
<gene>
    <name evidence="1" type="ORF">AAK873_08330</name>
</gene>
<dbReference type="Proteomes" id="UP001565200">
    <property type="component" value="Unassembled WGS sequence"/>
</dbReference>
<organism evidence="1 2">
    <name type="scientific">Heminiphilus faecis</name>
    <dbReference type="NCBI Taxonomy" id="2601703"/>
    <lineage>
        <taxon>Bacteria</taxon>
        <taxon>Pseudomonadati</taxon>
        <taxon>Bacteroidota</taxon>
        <taxon>Bacteroidia</taxon>
        <taxon>Bacteroidales</taxon>
        <taxon>Muribaculaceae</taxon>
        <taxon>Heminiphilus</taxon>
    </lineage>
</organism>
<name>A0ABV4CYJ0_9BACT</name>
<evidence type="ECO:0000313" key="2">
    <source>
        <dbReference type="Proteomes" id="UP001565200"/>
    </source>
</evidence>
<keyword evidence="2" id="KW-1185">Reference proteome</keyword>
<reference evidence="1 2" key="1">
    <citation type="submission" date="2024-03" db="EMBL/GenBank/DDBJ databases">
        <title>Mouse gut bacterial collection (mGBC) of GemPharmatech.</title>
        <authorList>
            <person name="He Y."/>
            <person name="Dong L."/>
            <person name="Wu D."/>
            <person name="Gao X."/>
            <person name="Lin Z."/>
        </authorList>
    </citation>
    <scope>NUCLEOTIDE SEQUENCE [LARGE SCALE GENOMIC DNA]</scope>
    <source>
        <strain evidence="1 2">54-13</strain>
    </source>
</reference>
<protein>
    <submittedName>
        <fullName evidence="1">Uncharacterized protein</fullName>
    </submittedName>
</protein>
<dbReference type="RefSeq" id="WP_147438813.1">
    <property type="nucleotide sequence ID" value="NZ_JBCLPP010000020.1"/>
</dbReference>
<dbReference type="EMBL" id="JBCLPP010000020">
    <property type="protein sequence ID" value="MEY8245620.1"/>
    <property type="molecule type" value="Genomic_DNA"/>
</dbReference>